<dbReference type="InterPro" id="IPR014030">
    <property type="entry name" value="Ketoacyl_synth_N"/>
</dbReference>
<dbReference type="Pfam" id="PF16197">
    <property type="entry name" value="KAsynt_C_assoc"/>
    <property type="match status" value="1"/>
</dbReference>
<proteinExistence type="predicted"/>
<name>A0ABY8VUC2_9MYCO</name>
<feature type="domain" description="Carrier" evidence="6">
    <location>
        <begin position="19"/>
        <end position="96"/>
    </location>
</feature>
<sequence>MTDADTQAGTEAPAARTDMSIAEVRQWLRSWVAKATGQAPESIDEATPMVELGLSSRDAVAMAADIEDATGVTVSIAAAFEHPTIESLATWIVEGDPELESSDGDEIDWTRAGPVERVDIAVVGLATRLPGDMNTPDETWAALLEGRDAITDLPEGRWSEFMDEPRLAEAIGKARTRGGYLSDIKGFDSEFFALSKTEADNIDPQQRLTLELTWEALEHARIPASSLRGESVGVYVGTSVNDYSFLAMSDPTVAHPYAITGTASSIVANRVSYFYDFHGPSVAVDTACSSSLVATHQAVQALRSGECEVAVAGGVNALITPAVTLGFDEIGQVLSPDGRIKSFSSDADGYTRSEGGAMLVLKRVDDARRDGDQILAVIAGSAVNHDGRSNGLIAPNPDAQADVLRRAYKDAGINPRTIDYVEAHGTGTVLGDPIEAQALGRVVGRGRPADKPLLLGAVKTNVGHMESAAGAASLSKMVLALQHDKLPPSINYAGPNPYIDFDASHLKVLDTASDWPRYGGYAVAGVSSFGFGGANAHVVLREVLPRDVVEREPETVVEVTAAPNEESHVETVGGMRFDEYGEFIEDDPKASDDEYELPGITEEALRLKEIALEELAAEEVPTPVVPLAVSAFLTSRKRTAAAELADWMESPEGQAASLESIGRALSRRNHGRSRAVVLAHDHEEAIKGLWAIAEGKQKPYVFSTDGPVTNGPVWAMAGFGAQHRKMGKNLYLRNAIFAEWIEKVDALIQDERGYSILELILDDSVDYGIETSNVVIFAIQIGLGEVLKHHGAKPAAVIGQSLGEPASAYFSGGLSLADATRVICSRSHLMGEGEAMLFGEYIRFMALVEYSADELKTVFADFPGLEVCVYAAPSQTVIGGPPEQIDAIVARAETEGRFARKLQTKGAGHTSQMDPLLGEFSAELQGISPTAPHVGIFSTVNEGTYVRPGGEPLHEVPYWIKGMRHSVYFTHGVRNAVDNGYTTFLELAPNPVALMQIGLTTAAAGLPDAQLIPTLARKQDDVESMVSAMAQLFVFGHDLDIRTLFSRASGPEGYANVPPTRFKRKEHWLDAHFSGDGSVLMPGTHVAMPDGRHVWEYAPRGETDLAALVKAAATQVLPDAVLTASEQRAVAGENARLVTTLTRHPGGASVQVHARIDESFTLVYDALVSRAGQASVLPTAVGAGAAIASTVTAGPVTEPAAEEPEAGTVTDSLTARQIGGMARWSSDSGETVGDRLASIVSMAMGYEPEDLPWEVPLVELGLDSMMAVRIKNRVEYDFDMPPIQLQAVRDANLYHIEKLIEYAVEHRDEVQAMHEHQKTQTPEEIAAEQAAMLSGATPVSVTAPAPDPQAEPEPQPEPAAPIPPPPTNPAGPAAAPEANVSTATAAAAAAKVLTQEAVTEALGADVPPRDAAERVTFATWAIVTGKSPGGIFNALPKLDDGVAAKLAERLSERAEGTITVEDVTSATTIEGLASVVRDQLEEGVVDGFVRTLRAPVEGSTKPPLFVFHPAGGSTVVYEPLMKRLPADIPVYGIERVEGSIEERAAEYVPKLLELHNGPFVLAGWSLGGALAYACAIGLKRAGADVRFVGLIDLVLPGEPIDQSQAGMRARWDRYARFAERTFNVEVPEIPYEELEKLDDEGQVRFVLDVVAQSGVQIPGGIIEHQRTSYLDNRALDTIEIQPYDGHVALYMADRYHDDAIVFEPAYATRKPDGGWSEYVADLEIVPIGGEHIQAIDEPIIAKVGAHMTQALNKIHAQQAN</sequence>
<dbReference type="Gene3D" id="3.40.366.10">
    <property type="entry name" value="Malonyl-Coenzyme A Acyl Carrier Protein, domain 2"/>
    <property type="match status" value="1"/>
</dbReference>
<dbReference type="Gene3D" id="3.40.50.1820">
    <property type="entry name" value="alpha/beta hydrolase"/>
    <property type="match status" value="1"/>
</dbReference>
<feature type="compositionally biased region" description="Low complexity" evidence="5">
    <location>
        <begin position="1370"/>
        <end position="1380"/>
    </location>
</feature>
<dbReference type="SMART" id="SM00827">
    <property type="entry name" value="PKS_AT"/>
    <property type="match status" value="1"/>
</dbReference>
<evidence type="ECO:0000259" key="6">
    <source>
        <dbReference type="PROSITE" id="PS50075"/>
    </source>
</evidence>
<dbReference type="InterPro" id="IPR020841">
    <property type="entry name" value="PKS_Beta-ketoAc_synthase_dom"/>
</dbReference>
<evidence type="ECO:0000256" key="5">
    <source>
        <dbReference type="SAM" id="MobiDB-lite"/>
    </source>
</evidence>
<dbReference type="Pfam" id="PF02801">
    <property type="entry name" value="Ketoacyl-synt_C"/>
    <property type="match status" value="1"/>
</dbReference>
<keyword evidence="9" id="KW-1185">Reference proteome</keyword>
<dbReference type="SUPFAM" id="SSF52151">
    <property type="entry name" value="FabD/lysophospholipase-like"/>
    <property type="match status" value="1"/>
</dbReference>
<dbReference type="Pfam" id="PF00698">
    <property type="entry name" value="Acyl_transf_1"/>
    <property type="match status" value="1"/>
</dbReference>
<organism evidence="8 9">
    <name type="scientific">Candidatus Mycobacterium wuenschmannii</name>
    <dbReference type="NCBI Taxonomy" id="3027808"/>
    <lineage>
        <taxon>Bacteria</taxon>
        <taxon>Bacillati</taxon>
        <taxon>Actinomycetota</taxon>
        <taxon>Actinomycetes</taxon>
        <taxon>Mycobacteriales</taxon>
        <taxon>Mycobacteriaceae</taxon>
        <taxon>Mycobacterium</taxon>
    </lineage>
</organism>
<dbReference type="PANTHER" id="PTHR43775:SF37">
    <property type="entry name" value="SI:DKEY-61P9.11"/>
    <property type="match status" value="1"/>
</dbReference>
<dbReference type="InterPro" id="IPR009081">
    <property type="entry name" value="PP-bd_ACP"/>
</dbReference>
<dbReference type="Pfam" id="PF23297">
    <property type="entry name" value="ACP_SdgA_C"/>
    <property type="match status" value="1"/>
</dbReference>
<dbReference type="Gene3D" id="1.10.1200.10">
    <property type="entry name" value="ACP-like"/>
    <property type="match status" value="2"/>
</dbReference>
<dbReference type="PANTHER" id="PTHR43775">
    <property type="entry name" value="FATTY ACID SYNTHASE"/>
    <property type="match status" value="1"/>
</dbReference>
<dbReference type="InterPro" id="IPR032821">
    <property type="entry name" value="PKS_assoc"/>
</dbReference>
<dbReference type="InterPro" id="IPR029058">
    <property type="entry name" value="AB_hydrolase_fold"/>
</dbReference>
<evidence type="ECO:0000256" key="4">
    <source>
        <dbReference type="ARBA" id="ARBA00023268"/>
    </source>
</evidence>
<dbReference type="PROSITE" id="PS52004">
    <property type="entry name" value="KS3_2"/>
    <property type="match status" value="1"/>
</dbReference>
<dbReference type="InterPro" id="IPR050091">
    <property type="entry name" value="PKS_NRPS_Biosynth_Enz"/>
</dbReference>
<evidence type="ECO:0000256" key="2">
    <source>
        <dbReference type="ARBA" id="ARBA00022553"/>
    </source>
</evidence>
<feature type="region of interest" description="Disordered" evidence="5">
    <location>
        <begin position="1338"/>
        <end position="1380"/>
    </location>
</feature>
<dbReference type="Pfam" id="PF00975">
    <property type="entry name" value="Thioesterase"/>
    <property type="match status" value="1"/>
</dbReference>
<dbReference type="Gene3D" id="3.30.70.250">
    <property type="entry name" value="Malonyl-CoA ACP transacylase, ACP-binding"/>
    <property type="match status" value="1"/>
</dbReference>
<dbReference type="InterPro" id="IPR014043">
    <property type="entry name" value="Acyl_transferase_dom"/>
</dbReference>
<evidence type="ECO:0000313" key="8">
    <source>
        <dbReference type="EMBL" id="WIM86556.1"/>
    </source>
</evidence>
<dbReference type="RefSeq" id="WP_285185965.1">
    <property type="nucleotide sequence ID" value="NZ_CP126981.1"/>
</dbReference>
<dbReference type="Pfam" id="PF00109">
    <property type="entry name" value="ketoacyl-synt"/>
    <property type="match status" value="1"/>
</dbReference>
<dbReference type="SUPFAM" id="SSF53474">
    <property type="entry name" value="alpha/beta-Hydrolases"/>
    <property type="match status" value="1"/>
</dbReference>
<dbReference type="PROSITE" id="PS50075">
    <property type="entry name" value="CARRIER"/>
    <property type="match status" value="2"/>
</dbReference>
<feature type="compositionally biased region" description="Pro residues" evidence="5">
    <location>
        <begin position="1345"/>
        <end position="1369"/>
    </location>
</feature>
<dbReference type="EMBL" id="CP126981">
    <property type="protein sequence ID" value="WIM86556.1"/>
    <property type="molecule type" value="Genomic_DNA"/>
</dbReference>
<reference evidence="8 9" key="1">
    <citation type="journal article" date="2023" name="Microbiol. Resour. Announc.">
        <title>Complete Genome Sequence of Mycobacterium wuenschmanii, a novel Nontuberculous Mycobacterium Isolated from a captive population of Amazon Milk Frogs.</title>
        <authorList>
            <person name="Hicks J."/>
            <person name="Zeineldin M."/>
            <person name="Ward H."/>
            <person name="Wuenschmann A."/>
            <person name="Camp P."/>
            <person name="Farrell D."/>
            <person name="Lehman K."/>
            <person name="Thacker T."/>
            <person name="Cuthbert E."/>
        </authorList>
    </citation>
    <scope>NUCLEOTIDE SEQUENCE [LARGE SCALE GENOMIC DNA]</scope>
    <source>
        <strain evidence="8 9">Wuenschmanii</strain>
    </source>
</reference>
<dbReference type="InterPro" id="IPR016039">
    <property type="entry name" value="Thiolase-like"/>
</dbReference>
<dbReference type="InterPro" id="IPR014031">
    <property type="entry name" value="Ketoacyl_synth_C"/>
</dbReference>
<dbReference type="InterPro" id="IPR001227">
    <property type="entry name" value="Ac_transferase_dom_sf"/>
</dbReference>
<dbReference type="CDD" id="cd00833">
    <property type="entry name" value="PKS"/>
    <property type="match status" value="1"/>
</dbReference>
<evidence type="ECO:0000313" key="9">
    <source>
        <dbReference type="Proteomes" id="UP001236585"/>
    </source>
</evidence>
<accession>A0ABY8VUC2</accession>
<dbReference type="InterPro" id="IPR016035">
    <property type="entry name" value="Acyl_Trfase/lysoPLipase"/>
</dbReference>
<dbReference type="SMART" id="SM00825">
    <property type="entry name" value="PKS_KS"/>
    <property type="match status" value="1"/>
</dbReference>
<evidence type="ECO:0000256" key="1">
    <source>
        <dbReference type="ARBA" id="ARBA00022450"/>
    </source>
</evidence>
<dbReference type="SUPFAM" id="SSF53901">
    <property type="entry name" value="Thiolase-like"/>
    <property type="match status" value="1"/>
</dbReference>
<protein>
    <submittedName>
        <fullName evidence="8">Polyketide synthase Pks13</fullName>
    </submittedName>
</protein>
<dbReference type="Gene3D" id="3.40.47.10">
    <property type="match status" value="1"/>
</dbReference>
<keyword evidence="3" id="KW-0808">Transferase</keyword>
<dbReference type="SMART" id="SM00823">
    <property type="entry name" value="PKS_PP"/>
    <property type="match status" value="2"/>
</dbReference>
<dbReference type="SUPFAM" id="SSF55048">
    <property type="entry name" value="Probable ACP-binding domain of malonyl-CoA ACP transacylase"/>
    <property type="match status" value="1"/>
</dbReference>
<keyword evidence="2" id="KW-0597">Phosphoprotein</keyword>
<evidence type="ECO:0000259" key="7">
    <source>
        <dbReference type="PROSITE" id="PS52004"/>
    </source>
</evidence>
<keyword evidence="1" id="KW-0596">Phosphopantetheine</keyword>
<dbReference type="InterPro" id="IPR020806">
    <property type="entry name" value="PKS_PP-bd"/>
</dbReference>
<feature type="domain" description="Ketosynthase family 3 (KS3)" evidence="7">
    <location>
        <begin position="117"/>
        <end position="542"/>
    </location>
</feature>
<dbReference type="InterPro" id="IPR001031">
    <property type="entry name" value="Thioesterase"/>
</dbReference>
<dbReference type="SUPFAM" id="SSF47336">
    <property type="entry name" value="ACP-like"/>
    <property type="match status" value="2"/>
</dbReference>
<dbReference type="NCBIfam" id="NF040607">
    <property type="entry name" value="mycolic_Pks13"/>
    <property type="match status" value="1"/>
</dbReference>
<gene>
    <name evidence="8" type="primary">pks13</name>
    <name evidence="8" type="ORF">PT015_16875</name>
</gene>
<evidence type="ECO:0000256" key="3">
    <source>
        <dbReference type="ARBA" id="ARBA00022679"/>
    </source>
</evidence>
<dbReference type="InterPro" id="IPR016036">
    <property type="entry name" value="Malonyl_transacylase_ACP-bd"/>
</dbReference>
<feature type="domain" description="Carrier" evidence="6">
    <location>
        <begin position="1230"/>
        <end position="1307"/>
    </location>
</feature>
<dbReference type="InterPro" id="IPR053778">
    <property type="entry name" value="Pks13"/>
</dbReference>
<keyword evidence="4" id="KW-0511">Multifunctional enzyme</keyword>
<dbReference type="Pfam" id="PF00550">
    <property type="entry name" value="PP-binding"/>
    <property type="match status" value="1"/>
</dbReference>
<dbReference type="InterPro" id="IPR036736">
    <property type="entry name" value="ACP-like_sf"/>
</dbReference>
<dbReference type="Proteomes" id="UP001236585">
    <property type="component" value="Chromosome"/>
</dbReference>